<dbReference type="EMBL" id="GGEC01068685">
    <property type="protein sequence ID" value="MBX49169.1"/>
    <property type="molecule type" value="Transcribed_RNA"/>
</dbReference>
<protein>
    <submittedName>
        <fullName evidence="1">Uncharacterized protein</fullName>
    </submittedName>
</protein>
<name>A0A2P2P3A9_RHIMU</name>
<accession>A0A2P2P3A9</accession>
<dbReference type="AlphaFoldDB" id="A0A2P2P3A9"/>
<proteinExistence type="predicted"/>
<reference evidence="1" key="1">
    <citation type="submission" date="2018-02" db="EMBL/GenBank/DDBJ databases">
        <title>Rhizophora mucronata_Transcriptome.</title>
        <authorList>
            <person name="Meera S.P."/>
            <person name="Sreeshan A."/>
            <person name="Augustine A."/>
        </authorList>
    </citation>
    <scope>NUCLEOTIDE SEQUENCE</scope>
    <source>
        <tissue evidence="1">Leaf</tissue>
    </source>
</reference>
<organism evidence="1">
    <name type="scientific">Rhizophora mucronata</name>
    <name type="common">Asiatic mangrove</name>
    <dbReference type="NCBI Taxonomy" id="61149"/>
    <lineage>
        <taxon>Eukaryota</taxon>
        <taxon>Viridiplantae</taxon>
        <taxon>Streptophyta</taxon>
        <taxon>Embryophyta</taxon>
        <taxon>Tracheophyta</taxon>
        <taxon>Spermatophyta</taxon>
        <taxon>Magnoliopsida</taxon>
        <taxon>eudicotyledons</taxon>
        <taxon>Gunneridae</taxon>
        <taxon>Pentapetalae</taxon>
        <taxon>rosids</taxon>
        <taxon>fabids</taxon>
        <taxon>Malpighiales</taxon>
        <taxon>Rhizophoraceae</taxon>
        <taxon>Rhizophora</taxon>
    </lineage>
</organism>
<sequence length="28" mass="3260">MLATFIEYILVAQQIFLKSIQNDSVFLN</sequence>
<evidence type="ECO:0000313" key="1">
    <source>
        <dbReference type="EMBL" id="MBX49169.1"/>
    </source>
</evidence>